<dbReference type="AlphaFoldDB" id="A0A7Y9WY45"/>
<dbReference type="Gene3D" id="3.30.1310.10">
    <property type="entry name" value="Nucleoid-associated protein YbaB-like domain"/>
    <property type="match status" value="1"/>
</dbReference>
<keyword evidence="2" id="KW-1185">Reference proteome</keyword>
<proteinExistence type="predicted"/>
<organism evidence="1 2">
    <name type="scientific">Micromonospora jinlongensis</name>
    <dbReference type="NCBI Taxonomy" id="1287877"/>
    <lineage>
        <taxon>Bacteria</taxon>
        <taxon>Bacillati</taxon>
        <taxon>Actinomycetota</taxon>
        <taxon>Actinomycetes</taxon>
        <taxon>Micromonosporales</taxon>
        <taxon>Micromonosporaceae</taxon>
        <taxon>Micromonospora</taxon>
    </lineage>
</organism>
<accession>A0A7Y9WY45</accession>
<dbReference type="InterPro" id="IPR036894">
    <property type="entry name" value="YbaB-like_sf"/>
</dbReference>
<protein>
    <recommendedName>
        <fullName evidence="3">YbaB/EbfC DNA-binding family protein</fullName>
    </recommendedName>
</protein>
<name>A0A7Y9WY45_9ACTN</name>
<evidence type="ECO:0000313" key="2">
    <source>
        <dbReference type="Proteomes" id="UP000523545"/>
    </source>
</evidence>
<reference evidence="1 2" key="1">
    <citation type="submission" date="2020-07" db="EMBL/GenBank/DDBJ databases">
        <title>Sequencing the genomes of 1000 actinobacteria strains.</title>
        <authorList>
            <person name="Klenk H.-P."/>
        </authorList>
    </citation>
    <scope>NUCLEOTIDE SEQUENCE [LARGE SCALE GENOMIC DNA]</scope>
    <source>
        <strain evidence="1 2">DSM 45876</strain>
    </source>
</reference>
<evidence type="ECO:0008006" key="3">
    <source>
        <dbReference type="Google" id="ProtNLM"/>
    </source>
</evidence>
<comment type="caution">
    <text evidence="1">The sequence shown here is derived from an EMBL/GenBank/DDBJ whole genome shotgun (WGS) entry which is preliminary data.</text>
</comment>
<dbReference type="RefSeq" id="WP_179779635.1">
    <property type="nucleotide sequence ID" value="NZ_JACCHK010000001.1"/>
</dbReference>
<dbReference type="EMBL" id="JACCHK010000001">
    <property type="protein sequence ID" value="NYH41686.1"/>
    <property type="molecule type" value="Genomic_DNA"/>
</dbReference>
<sequence>MPDDAGDSYTARVNAYRQELAGLRAEPPRTDAVAQSRADDAHGSVTVVATAGRLQSVEVAAQLMRLSGAELSPLVTEASNNALAETRAVPSDVERGPDVSRLTDSVAAVLAESELAMHRLQGALAEAVAKVGPATGLGGDLPAHGSAELLHGVLDVLRSASATTPGPDQVEEGERQWTGSDDAGHVLAEVDVTGQVVRLELVPRAGRLTSAELGASIVEAVNRALDEFDPADAPQQGPSWEDLGGRAAELQEASIRQMAALTGALTGMMARVREP</sequence>
<dbReference type="Proteomes" id="UP000523545">
    <property type="component" value="Unassembled WGS sequence"/>
</dbReference>
<gene>
    <name evidence="1" type="ORF">HNR22_001413</name>
</gene>
<evidence type="ECO:0000313" key="1">
    <source>
        <dbReference type="EMBL" id="NYH41686.1"/>
    </source>
</evidence>